<dbReference type="Gene3D" id="3.50.50.60">
    <property type="entry name" value="FAD/NAD(P)-binding domain"/>
    <property type="match status" value="1"/>
</dbReference>
<proteinExistence type="predicted"/>
<dbReference type="RefSeq" id="WP_073127696.1">
    <property type="nucleotide sequence ID" value="NZ_FQZA01000003.1"/>
</dbReference>
<dbReference type="AlphaFoldDB" id="A0A1M6EEV0"/>
<evidence type="ECO:0000313" key="3">
    <source>
        <dbReference type="Proteomes" id="UP000184040"/>
    </source>
</evidence>
<dbReference type="GO" id="GO:0004497">
    <property type="term" value="F:monooxygenase activity"/>
    <property type="evidence" value="ECO:0007669"/>
    <property type="project" value="TreeGrafter"/>
</dbReference>
<dbReference type="PANTHER" id="PTHR43539:SF78">
    <property type="entry name" value="FLAVIN-CONTAINING MONOOXYGENASE"/>
    <property type="match status" value="1"/>
</dbReference>
<reference evidence="2 3" key="1">
    <citation type="submission" date="2016-11" db="EMBL/GenBank/DDBJ databases">
        <authorList>
            <person name="Jaros S."/>
            <person name="Januszkiewicz K."/>
            <person name="Wedrychowicz H."/>
        </authorList>
    </citation>
    <scope>NUCLEOTIDE SEQUENCE [LARGE SCALE GENOMIC DNA]</scope>
    <source>
        <strain evidence="2 3">DSM 26892</strain>
    </source>
</reference>
<name>A0A1M6EEV0_9RHOB</name>
<dbReference type="STRING" id="313368.SAMN04488012_10372"/>
<dbReference type="EMBL" id="FQZA01000003">
    <property type="protein sequence ID" value="SHI83840.1"/>
    <property type="molecule type" value="Genomic_DNA"/>
</dbReference>
<accession>A0A1M6EEV0</accession>
<dbReference type="InterPro" id="IPR024000">
    <property type="entry name" value="CHP04046_FMN-dependent"/>
</dbReference>
<organism evidence="2 3">
    <name type="scientific">Palleronia salina</name>
    <dbReference type="NCBI Taxonomy" id="313368"/>
    <lineage>
        <taxon>Bacteria</taxon>
        <taxon>Pseudomonadati</taxon>
        <taxon>Pseudomonadota</taxon>
        <taxon>Alphaproteobacteria</taxon>
        <taxon>Rhodobacterales</taxon>
        <taxon>Roseobacteraceae</taxon>
        <taxon>Palleronia</taxon>
    </lineage>
</organism>
<evidence type="ECO:0000313" key="2">
    <source>
        <dbReference type="EMBL" id="SHI83840.1"/>
    </source>
</evidence>
<dbReference type="Proteomes" id="UP000184040">
    <property type="component" value="Unassembled WGS sequence"/>
</dbReference>
<gene>
    <name evidence="2" type="ORF">SAMN04488012_10372</name>
</gene>
<keyword evidence="3" id="KW-1185">Reference proteome</keyword>
<keyword evidence="1" id="KW-0560">Oxidoreductase</keyword>
<protein>
    <submittedName>
        <fullName evidence="2">Putative flavoprotein involved in K+ transport</fullName>
    </submittedName>
</protein>
<dbReference type="SUPFAM" id="SSF51905">
    <property type="entry name" value="FAD/NAD(P)-binding domain"/>
    <property type="match status" value="1"/>
</dbReference>
<sequence length="429" mass="47583">MPVDDVSPLPKSRTRIPVVIVGAGQAGLSASWYLCRAGVAHVVLERHTRFHAWKNQRWDSFCLVTPNWQCRLPGFPYAGDDPDGFMPKDEIVDYVEAFADSFDAPLRESVTVTRVERTEDGRFDVDSDGGHWSAAHVIVASGGYERPVTPPFAADLAPSIAQIHTRDYRRPADIPAGRCLVVGTGQSGVQLMEDLRIAGRDVALAVGPAPRSPRMYRGRDATDWLYEMGYYERTIADQPDPKATEAKTNHYMSGRDGGHEIDLRKFARDGLQLYGSVTGMDGTTITFAPDLERNLDDADASYLGIRKMIDAYIDDNGIDAPPEPPFEKVWRPETEITKIDAEAEGITSILWCIGFRPDYGWLRVECLDETGRPIHRRGVCDVDGIYFLGLGWLHTWGSGRFLAVGDDAEHVTACILGRLGEDTHGQRFG</sequence>
<dbReference type="PRINTS" id="PR00411">
    <property type="entry name" value="PNDRDTASEI"/>
</dbReference>
<dbReference type="GO" id="GO:0050660">
    <property type="term" value="F:flavin adenine dinucleotide binding"/>
    <property type="evidence" value="ECO:0007669"/>
    <property type="project" value="TreeGrafter"/>
</dbReference>
<evidence type="ECO:0000256" key="1">
    <source>
        <dbReference type="ARBA" id="ARBA00023002"/>
    </source>
</evidence>
<dbReference type="PANTHER" id="PTHR43539">
    <property type="entry name" value="FLAVIN-BINDING MONOOXYGENASE-LIKE PROTEIN (AFU_ORTHOLOGUE AFUA_4G09220)"/>
    <property type="match status" value="1"/>
</dbReference>
<dbReference type="InterPro" id="IPR036188">
    <property type="entry name" value="FAD/NAD-bd_sf"/>
</dbReference>
<dbReference type="Pfam" id="PF13738">
    <property type="entry name" value="Pyr_redox_3"/>
    <property type="match status" value="1"/>
</dbReference>
<dbReference type="NCBIfam" id="TIGR04046">
    <property type="entry name" value="MSMEG_0569_nitr"/>
    <property type="match status" value="1"/>
</dbReference>
<dbReference type="InterPro" id="IPR050982">
    <property type="entry name" value="Auxin_biosynth/cation_transpt"/>
</dbReference>
<dbReference type="PRINTS" id="PR00368">
    <property type="entry name" value="FADPNR"/>
</dbReference>